<dbReference type="Proteomes" id="UP000291422">
    <property type="component" value="Unassembled WGS sequence"/>
</dbReference>
<accession>A0A4Q4MZN6</accession>
<evidence type="ECO:0000313" key="2">
    <source>
        <dbReference type="Proteomes" id="UP000291422"/>
    </source>
</evidence>
<reference evidence="2" key="1">
    <citation type="journal article" date="2019" name="bioRxiv">
        <title>Genomics, evolutionary history and diagnostics of the Alternaria alternata species group including apple and Asian pear pathotypes.</title>
        <authorList>
            <person name="Armitage A.D."/>
            <person name="Cockerton H.M."/>
            <person name="Sreenivasaprasad S."/>
            <person name="Woodhall J.W."/>
            <person name="Lane C.R."/>
            <person name="Harrison R.J."/>
            <person name="Clarkson J.P."/>
        </authorList>
    </citation>
    <scope>NUCLEOTIDE SEQUENCE [LARGE SCALE GENOMIC DNA]</scope>
    <source>
        <strain evidence="2">FERA 1177</strain>
    </source>
</reference>
<sequence>MTPPPGASKLSIPIRAVTVSEGAIDAEIGPPEIVVDIQPAGSYVVFNINILSGKFTLNDVDTGDSVAGMPDGGFDMAGSKIAFKVDITSEKLNIRYPAHKPVLDLLPADLTTFDGNESKLPDAVVKSNSNWMMFFSTWMAKVHNTQPPVNTLGYSMTALSNSVKPVTIAPTFLPISNRLQTYEFRPQPDAQSVQGISDGDNNCLLYLQMTDGNGVPSDLNYGYTGNLTDAGESGTLLIYRKLFWDKWLLPQMRVLNYKSWYSASGTRCSKFETSPNWGWWPRIGADAAQNQGKQESDSFYDFTPIPKEGIDFQGNHIAYGFRFTPGNTHSEDHGGSSGAELKAQLDCETQNVLTYIPGTNKIQFNTHIHSYVQRWTTITGSGSADINCSWGFELDVSQITSTSEKTPALVPGGLAINLANVAEINFNDDRSGSSWGSNSAPDGAADDIRHAITGIGF</sequence>
<gene>
    <name evidence="1" type="ORF">AA0117_g12210</name>
</gene>
<evidence type="ECO:0000313" key="1">
    <source>
        <dbReference type="EMBL" id="RYN65038.1"/>
    </source>
</evidence>
<comment type="caution">
    <text evidence="1">The sequence shown here is derived from an EMBL/GenBank/DDBJ whole genome shotgun (WGS) entry which is preliminary data.</text>
</comment>
<dbReference type="AlphaFoldDB" id="A0A4Q4MZN6"/>
<organism evidence="1 2">
    <name type="scientific">Alternaria alternata</name>
    <name type="common">Alternaria rot fungus</name>
    <name type="synonym">Torula alternata</name>
    <dbReference type="NCBI Taxonomy" id="5599"/>
    <lineage>
        <taxon>Eukaryota</taxon>
        <taxon>Fungi</taxon>
        <taxon>Dikarya</taxon>
        <taxon>Ascomycota</taxon>
        <taxon>Pezizomycotina</taxon>
        <taxon>Dothideomycetes</taxon>
        <taxon>Pleosporomycetidae</taxon>
        <taxon>Pleosporales</taxon>
        <taxon>Pleosporineae</taxon>
        <taxon>Pleosporaceae</taxon>
        <taxon>Alternaria</taxon>
        <taxon>Alternaria sect. Alternaria</taxon>
        <taxon>Alternaria alternata complex</taxon>
    </lineage>
</organism>
<proteinExistence type="predicted"/>
<dbReference type="EMBL" id="PDXD01000067">
    <property type="protein sequence ID" value="RYN65038.1"/>
    <property type="molecule type" value="Genomic_DNA"/>
</dbReference>
<name>A0A4Q4MZN6_ALTAL</name>
<protein>
    <submittedName>
        <fullName evidence="1">Uncharacterized protein</fullName>
    </submittedName>
</protein>